<keyword evidence="1" id="KW-0863">Zinc-finger</keyword>
<keyword evidence="5" id="KW-1185">Reference proteome</keyword>
<sequence>MYALDNDKSYEIDFVEWSGFLSFSSQKDYYFLSWMFVISKTGSLCCVAARPHASNTASRDWSVGPHEPYWRTNSSYSPPPSRWDFSFQPESLSFGSSDGIQLYGSSASSNSRDSRGWVRGNNYLSGHQFLVSDGIGPYLSSLDVSPAQQWTPPAIQEISMDDYGNSSRDVVLRPLYFSPTMEGTSEARNSEGSMSSRSDSSCDHEPAVRTHHRNTRRSFMPKAVHPLSFSRPEAGDYRSSRCCLCGRLLSQRSPCGSRAIIHGGDAPVAGVLACRHVFHADCLDQTTHDPPCPVCRSPDESGGPHENRCRPWGCDCVPGARSNGGSALLSLKFRKSASIKGSNSNGSNNNSSVVGEFPGKVRRGGALFSPRVVRGPS</sequence>
<name>A0A9N7N871_STRHE</name>
<reference evidence="4" key="1">
    <citation type="submission" date="2019-12" db="EMBL/GenBank/DDBJ databases">
        <authorList>
            <person name="Scholes J."/>
        </authorList>
    </citation>
    <scope>NUCLEOTIDE SEQUENCE</scope>
</reference>
<evidence type="ECO:0000256" key="2">
    <source>
        <dbReference type="SAM" id="MobiDB-lite"/>
    </source>
</evidence>
<dbReference type="PANTHER" id="PTHR31150">
    <property type="entry name" value="EXPRESSED PROTEIN"/>
    <property type="match status" value="1"/>
</dbReference>
<dbReference type="Gene3D" id="3.30.40.10">
    <property type="entry name" value="Zinc/RING finger domain, C3HC4 (zinc finger)"/>
    <property type="match status" value="1"/>
</dbReference>
<dbReference type="EMBL" id="CACSLK010027752">
    <property type="protein sequence ID" value="CAA0828654.1"/>
    <property type="molecule type" value="Genomic_DNA"/>
</dbReference>
<dbReference type="InterPro" id="IPR013083">
    <property type="entry name" value="Znf_RING/FYVE/PHD"/>
</dbReference>
<dbReference type="SUPFAM" id="SSF57850">
    <property type="entry name" value="RING/U-box"/>
    <property type="match status" value="1"/>
</dbReference>
<evidence type="ECO:0000313" key="5">
    <source>
        <dbReference type="Proteomes" id="UP001153555"/>
    </source>
</evidence>
<protein>
    <submittedName>
        <fullName evidence="4">RING/U-box superfamily protein</fullName>
    </submittedName>
</protein>
<evidence type="ECO:0000256" key="1">
    <source>
        <dbReference type="PROSITE-ProRule" id="PRU00175"/>
    </source>
</evidence>
<dbReference type="Proteomes" id="UP001153555">
    <property type="component" value="Unassembled WGS sequence"/>
</dbReference>
<keyword evidence="1" id="KW-0862">Zinc</keyword>
<keyword evidence="1" id="KW-0479">Metal-binding</keyword>
<feature type="domain" description="RING-type" evidence="3">
    <location>
        <begin position="242"/>
        <end position="296"/>
    </location>
</feature>
<feature type="region of interest" description="Disordered" evidence="2">
    <location>
        <begin position="181"/>
        <end position="219"/>
    </location>
</feature>
<dbReference type="GO" id="GO:0008270">
    <property type="term" value="F:zinc ion binding"/>
    <property type="evidence" value="ECO:0007669"/>
    <property type="project" value="UniProtKB-KW"/>
</dbReference>
<dbReference type="OrthoDB" id="416496at2759"/>
<dbReference type="PANTHER" id="PTHR31150:SF23">
    <property type="entry name" value="MANDELONITRILE LYASE-RELATED"/>
    <property type="match status" value="1"/>
</dbReference>
<organism evidence="4 5">
    <name type="scientific">Striga hermonthica</name>
    <name type="common">Purple witchweed</name>
    <name type="synonym">Buchnera hermonthica</name>
    <dbReference type="NCBI Taxonomy" id="68872"/>
    <lineage>
        <taxon>Eukaryota</taxon>
        <taxon>Viridiplantae</taxon>
        <taxon>Streptophyta</taxon>
        <taxon>Embryophyta</taxon>
        <taxon>Tracheophyta</taxon>
        <taxon>Spermatophyta</taxon>
        <taxon>Magnoliopsida</taxon>
        <taxon>eudicotyledons</taxon>
        <taxon>Gunneridae</taxon>
        <taxon>Pentapetalae</taxon>
        <taxon>asterids</taxon>
        <taxon>lamiids</taxon>
        <taxon>Lamiales</taxon>
        <taxon>Orobanchaceae</taxon>
        <taxon>Buchnereae</taxon>
        <taxon>Striga</taxon>
    </lineage>
</organism>
<evidence type="ECO:0000313" key="4">
    <source>
        <dbReference type="EMBL" id="CAA0828654.1"/>
    </source>
</evidence>
<feature type="compositionally biased region" description="Low complexity" evidence="2">
    <location>
        <begin position="190"/>
        <end position="199"/>
    </location>
</feature>
<proteinExistence type="predicted"/>
<dbReference type="InterPro" id="IPR001841">
    <property type="entry name" value="Znf_RING"/>
</dbReference>
<comment type="caution">
    <text evidence="4">The sequence shown here is derived from an EMBL/GenBank/DDBJ whole genome shotgun (WGS) entry which is preliminary data.</text>
</comment>
<gene>
    <name evidence="4" type="ORF">SHERM_24349</name>
</gene>
<evidence type="ECO:0000259" key="3">
    <source>
        <dbReference type="PROSITE" id="PS50089"/>
    </source>
</evidence>
<accession>A0A9N7N871</accession>
<dbReference type="PROSITE" id="PS50089">
    <property type="entry name" value="ZF_RING_2"/>
    <property type="match status" value="1"/>
</dbReference>
<dbReference type="AlphaFoldDB" id="A0A9N7N871"/>